<reference evidence="1 2" key="1">
    <citation type="submission" date="2020-09" db="EMBL/GenBank/DDBJ databases">
        <title>The genomes of Klebsiella penumoniae phages isolated from sewage.</title>
        <authorList>
            <person name="Fang Q."/>
            <person name="Feng Y."/>
            <person name="Zong Z."/>
        </authorList>
    </citation>
    <scope>NUCLEOTIDE SEQUENCE [LARGE SCALE GENOMIC DNA]</scope>
    <source>
        <strain evidence="1 2">066046</strain>
    </source>
</reference>
<dbReference type="EMBL" id="MW042806">
    <property type="protein sequence ID" value="QOV07394.1"/>
    <property type="molecule type" value="Genomic_DNA"/>
</dbReference>
<evidence type="ECO:0000313" key="1">
    <source>
        <dbReference type="EMBL" id="QOV07394.1"/>
    </source>
</evidence>
<accession>A0A7S6R9G4</accession>
<name>A0A7S6R9G4_9CAUD</name>
<organism evidence="1 2">
    <name type="scientific">Klebsiella phage 066046</name>
    <dbReference type="NCBI Taxonomy" id="2777401"/>
    <lineage>
        <taxon>Viruses</taxon>
        <taxon>Duplodnaviria</taxon>
        <taxon>Heunggongvirae</taxon>
        <taxon>Uroviricota</taxon>
        <taxon>Caudoviricetes</taxon>
        <taxon>Autographivirales</taxon>
        <taxon>Autotranscriptaviridae</taxon>
        <taxon>Studiervirinae</taxon>
        <taxon>Przondovirus</taxon>
        <taxon>Przondovirus 066046</taxon>
    </lineage>
</organism>
<proteinExistence type="predicted"/>
<dbReference type="Proteomes" id="UP000593917">
    <property type="component" value="Segment"/>
</dbReference>
<keyword evidence="2" id="KW-1185">Reference proteome</keyword>
<evidence type="ECO:0000313" key="2">
    <source>
        <dbReference type="Proteomes" id="UP000593917"/>
    </source>
</evidence>
<sequence length="75" mass="8365">MENVMLVIRDAAGEVINFGPWDYMEYTEIDPEDGSEVIVWANPLPEGCTMKEEPFYRLPDGGLTVVPQEDGDADS</sequence>
<gene>
    <name evidence="1" type="ORF">KDKPMHDL_00195</name>
</gene>
<protein>
    <submittedName>
        <fullName evidence="1">Uncharacterized protein</fullName>
    </submittedName>
</protein>